<protein>
    <submittedName>
        <fullName evidence="2">Uncharacterized protein</fullName>
    </submittedName>
</protein>
<keyword evidence="1" id="KW-0732">Signal</keyword>
<feature type="chain" id="PRO_5016590999" evidence="1">
    <location>
        <begin position="16"/>
        <end position="1045"/>
    </location>
</feature>
<dbReference type="EMBL" id="FNXT01000831">
    <property type="protein sequence ID" value="SZX68021.1"/>
    <property type="molecule type" value="Genomic_DNA"/>
</dbReference>
<evidence type="ECO:0000313" key="3">
    <source>
        <dbReference type="Proteomes" id="UP000256970"/>
    </source>
</evidence>
<dbReference type="Proteomes" id="UP000256970">
    <property type="component" value="Unassembled WGS sequence"/>
</dbReference>
<dbReference type="AlphaFoldDB" id="A0A383VS67"/>
<organism evidence="2 3">
    <name type="scientific">Tetradesmus obliquus</name>
    <name type="common">Green alga</name>
    <name type="synonym">Acutodesmus obliquus</name>
    <dbReference type="NCBI Taxonomy" id="3088"/>
    <lineage>
        <taxon>Eukaryota</taxon>
        <taxon>Viridiplantae</taxon>
        <taxon>Chlorophyta</taxon>
        <taxon>core chlorophytes</taxon>
        <taxon>Chlorophyceae</taxon>
        <taxon>CS clade</taxon>
        <taxon>Sphaeropleales</taxon>
        <taxon>Scenedesmaceae</taxon>
        <taxon>Tetradesmus</taxon>
    </lineage>
</organism>
<dbReference type="Pfam" id="PF17963">
    <property type="entry name" value="Big_9"/>
    <property type="match status" value="2"/>
</dbReference>
<evidence type="ECO:0000313" key="2">
    <source>
        <dbReference type="EMBL" id="SZX68021.1"/>
    </source>
</evidence>
<gene>
    <name evidence="2" type="ORF">BQ4739_LOCUS8347</name>
</gene>
<proteinExistence type="predicted"/>
<keyword evidence="3" id="KW-1185">Reference proteome</keyword>
<accession>A0A383VS67</accession>
<feature type="signal peptide" evidence="1">
    <location>
        <begin position="1"/>
        <end position="15"/>
    </location>
</feature>
<evidence type="ECO:0000256" key="1">
    <source>
        <dbReference type="SAM" id="SignalP"/>
    </source>
</evidence>
<reference evidence="2 3" key="1">
    <citation type="submission" date="2016-10" db="EMBL/GenBank/DDBJ databases">
        <authorList>
            <person name="Cai Z."/>
        </authorList>
    </citation>
    <scope>NUCLEOTIDE SEQUENCE [LARGE SCALE GENOMIC DNA]</scope>
</reference>
<name>A0A383VS67_TETOB</name>
<sequence length="1045" mass="112434">MLLLLLLQANGDSLAPEEPSSSLAAEGVSTASWENARRFPIPLSRIQIPRTVDLLANYTAGEKIKWIMSEDGTDFKNHPVFCWSGLLSDVGQDRIFKYTLQDPTQYGMVDNCDWKLESDTSQYSTETAYIYVDNQAPVALDDVFYIGSGSSAAFNVLDNDADYECTDHGYYTTRPTCDMYVVNFTQPAYGTVKFPDSQPIFPWDRSQAAAAGSTAAAAAAKMPGAVRPAAAGGGGGVRDWKQYGMLQYALNYSIPRPLIDKFTYTVADARYSPVTGYEQIRYRTATVTIVADGSSPSSTTSKFTLPDDKGSRSMQFTLPAIPTDRLGGSNRLLAIDEGPRRGSLVLLSSSPGSRTYKYTAAAKAAAVADTIKYTVVTSDGQLDRGIVFFDIKGPPGRNTPPVAVDVYSTTTISPVISSFSGHLIDVLNSCYDANPEDAGKLSISEFTQPKRGSVQPGKGGTLLYNALAEGGEFVDSFAYWVKDARGVESVAGTVHITASSYYRPNNAPPIAVDNTYTVAAGGSVTMDLLANDFDPDGDELQLTVHTLPRYGRLVRTRPGGGVLVYTPSSGIGSTTDSFRYYISDGTATAEEAPATVTITIIGGSPPNQPPVVSDITVNITNGDEMPGWKGKFSININLLQAATDPEGDTLHIAKVQRGCCNTDDYEYTLEPLILQTDPLEFCSNSVYKFTVSFLKTAVSEPCPQSIVFSYWVTDGKSTTQAWVHVVLETYHYASCADPAGSYPSPPVLNPSSIPTYEVNYGRSVFINLTQHGLHPQGRKLSSELIDYPSHGTVELVWEYVLRGYNDIDTDAFLTGVKYTPTGGYIGPDEFSFRLLDIWRWWKSVDVGTVRFAVKPAAAAPCNMVSCRAGGLCAGTKCGGPASGGCPQVPVVGANACICDAAQGFTPGPVIDPAVAAFYQPQQHCAWNIVLPEMLVANASDAGRIVRVPFSILGAFGRLVCVNKPVIQLIRVEPARMTSCPTGLSAKVLNVVSNAAVKAGSEACAAGANMFSWRLVPEKPVRLPGCYRATVLTTDQQTHKVVLRLR</sequence>